<evidence type="ECO:0000313" key="3">
    <source>
        <dbReference type="Proteomes" id="UP000039021"/>
    </source>
</evidence>
<proteinExistence type="predicted"/>
<feature type="compositionally biased region" description="Low complexity" evidence="1">
    <location>
        <begin position="13"/>
        <end position="32"/>
    </location>
</feature>
<accession>A0A916LHN8</accession>
<organism evidence="2 3">
    <name type="scientific">Mycobacterium tuberculosis</name>
    <dbReference type="NCBI Taxonomy" id="1773"/>
    <lineage>
        <taxon>Bacteria</taxon>
        <taxon>Bacillati</taxon>
        <taxon>Actinomycetota</taxon>
        <taxon>Actinomycetes</taxon>
        <taxon>Mycobacteriales</taxon>
        <taxon>Mycobacteriaceae</taxon>
        <taxon>Mycobacterium</taxon>
        <taxon>Mycobacterium tuberculosis complex</taxon>
    </lineage>
</organism>
<reference evidence="3" key="1">
    <citation type="submission" date="2015-03" db="EMBL/GenBank/DDBJ databases">
        <authorList>
            <consortium name="Pathogen Informatics"/>
        </authorList>
    </citation>
    <scope>NUCLEOTIDE SEQUENCE [LARGE SCALE GENOMIC DNA]</scope>
    <source>
        <strain evidence="3">N09902308</strain>
    </source>
</reference>
<comment type="caution">
    <text evidence="2">The sequence shown here is derived from an EMBL/GenBank/DDBJ whole genome shotgun (WGS) entry which is preliminary data.</text>
</comment>
<gene>
    <name evidence="2" type="ORF">ERS007739_05594</name>
</gene>
<dbReference type="Proteomes" id="UP000039021">
    <property type="component" value="Unassembled WGS sequence"/>
</dbReference>
<sequence length="61" mass="6314">MPSSISTSRRSLARTSFSARPRSAPASMPPSTVVITSSSTPLACSSAANARLLFAAFARLD</sequence>
<dbReference type="EMBL" id="CSBK01004794">
    <property type="protein sequence ID" value="CPC17423.1"/>
    <property type="molecule type" value="Genomic_DNA"/>
</dbReference>
<feature type="region of interest" description="Disordered" evidence="1">
    <location>
        <begin position="1"/>
        <end position="32"/>
    </location>
</feature>
<feature type="compositionally biased region" description="Polar residues" evidence="1">
    <location>
        <begin position="1"/>
        <end position="10"/>
    </location>
</feature>
<evidence type="ECO:0000313" key="2">
    <source>
        <dbReference type="EMBL" id="CPC17423.1"/>
    </source>
</evidence>
<dbReference type="AlphaFoldDB" id="A0A916LHN8"/>
<name>A0A916LHN8_MYCTX</name>
<evidence type="ECO:0000256" key="1">
    <source>
        <dbReference type="SAM" id="MobiDB-lite"/>
    </source>
</evidence>
<protein>
    <submittedName>
        <fullName evidence="2">Uncharacterized protein</fullName>
    </submittedName>
</protein>